<proteinExistence type="predicted"/>
<sequence length="94" mass="9542">MTAGAHGGGTVPLDVRHLYLNRITVIGSAPHGAGDMDASLRAAAEGRHRATIDRIMPLEEAAEAHRIVAAGEGLGKVVLVPPGIAPQPAAPRAA</sequence>
<keyword evidence="2" id="KW-1185">Reference proteome</keyword>
<comment type="caution">
    <text evidence="1">The sequence shown here is derived from an EMBL/GenBank/DDBJ whole genome shotgun (WGS) entry which is preliminary data.</text>
</comment>
<protein>
    <submittedName>
        <fullName evidence="1">Zinc-binding dehydrogenase</fullName>
    </submittedName>
</protein>
<reference evidence="1 2" key="1">
    <citation type="submission" date="2024-09" db="EMBL/GenBank/DDBJ databases">
        <authorList>
            <person name="Sun Q."/>
            <person name="Mori K."/>
        </authorList>
    </citation>
    <scope>NUCLEOTIDE SEQUENCE [LARGE SCALE GENOMIC DNA]</scope>
    <source>
        <strain evidence="1 2">CCM 7468</strain>
    </source>
</reference>
<dbReference type="RefSeq" id="WP_377056711.1">
    <property type="nucleotide sequence ID" value="NZ_JBHLVZ010000110.1"/>
</dbReference>
<name>A0ABV6J0H3_9PROT</name>
<accession>A0ABV6J0H3</accession>
<evidence type="ECO:0000313" key="1">
    <source>
        <dbReference type="EMBL" id="MFC0389386.1"/>
    </source>
</evidence>
<dbReference type="Pfam" id="PF13602">
    <property type="entry name" value="ADH_zinc_N_2"/>
    <property type="match status" value="1"/>
</dbReference>
<dbReference type="Proteomes" id="UP001589789">
    <property type="component" value="Unassembled WGS sequence"/>
</dbReference>
<evidence type="ECO:0000313" key="2">
    <source>
        <dbReference type="Proteomes" id="UP001589789"/>
    </source>
</evidence>
<dbReference type="Gene3D" id="3.90.180.10">
    <property type="entry name" value="Medium-chain alcohol dehydrogenases, catalytic domain"/>
    <property type="match status" value="1"/>
</dbReference>
<organism evidence="1 2">
    <name type="scientific">Muricoccus vinaceus</name>
    <dbReference type="NCBI Taxonomy" id="424704"/>
    <lineage>
        <taxon>Bacteria</taxon>
        <taxon>Pseudomonadati</taxon>
        <taxon>Pseudomonadota</taxon>
        <taxon>Alphaproteobacteria</taxon>
        <taxon>Acetobacterales</taxon>
        <taxon>Roseomonadaceae</taxon>
        <taxon>Muricoccus</taxon>
    </lineage>
</organism>
<dbReference type="EMBL" id="JBHLVZ010000110">
    <property type="protein sequence ID" value="MFC0389386.1"/>
    <property type="molecule type" value="Genomic_DNA"/>
</dbReference>
<gene>
    <name evidence="1" type="ORF">ACFFIC_28145</name>
</gene>